<keyword evidence="2 9" id="KW-0645">Protease</keyword>
<protein>
    <submittedName>
        <fullName evidence="9">Putative Zn-dependent protease</fullName>
    </submittedName>
</protein>
<evidence type="ECO:0000256" key="2">
    <source>
        <dbReference type="ARBA" id="ARBA00022670"/>
    </source>
</evidence>
<dbReference type="PANTHER" id="PTHR22726:SF1">
    <property type="entry name" value="METALLOENDOPEPTIDASE OMA1, MITOCHONDRIAL"/>
    <property type="match status" value="1"/>
</dbReference>
<keyword evidence="3" id="KW-0479">Metal-binding</keyword>
<gene>
    <name evidence="9" type="ORF">SAMN04488060_1269</name>
</gene>
<evidence type="ECO:0000256" key="3">
    <source>
        <dbReference type="ARBA" id="ARBA00022723"/>
    </source>
</evidence>
<dbReference type="InterPro" id="IPR051156">
    <property type="entry name" value="Mito/Outer_Membr_Metalloprot"/>
</dbReference>
<keyword evidence="5" id="KW-0862">Zinc</keyword>
<keyword evidence="6" id="KW-0482">Metalloprotease</keyword>
<sequence length="488" mass="51746">MSVMKTLAASTATMALALTGCASIPDASAPISQGEAQQGAEAHPQLLAEFGGAMTGPQAQYVEMVGQNIAVQSGLANARGSFTVSLLNSPVNNAFAIPGGYVYTTRQLVSLMNNEAELAGVLGHEVGHVAARHSQRRKQAAQRNSILGVLGAIASQALLGGTGLGQQLGQLSLQGSQLLTLKFSRSQELEADRLGIQYLNQAGYDTRAMATVLSSLAAQNSLDAQLMGRDNARLPEWASTHPDPASRVQTALNYAQEVGGTGRVTNRDTFLTRIDGILYGDDPEQGVVEGRQFIHPDLRLAFTAPQGFYMVNGTRAVTISGQSGKAQFSLGPYNGNLQSYVTSVFGALSDQQQVRPASIQTTTVNGLPAAYGTARVNSGNQNLDVTVFAYEFSNDRAYHFLALTPAGQSGTFNSMFSSMRRITAQQAANVIPRHVDVVTVGSRDTVATMAARMAYDSGQEARFRVLNGLSSTDRLQAGQKVKIVVRGR</sequence>
<feature type="chain" id="PRO_5011636235" evidence="7">
    <location>
        <begin position="23"/>
        <end position="488"/>
    </location>
</feature>
<reference evidence="10" key="1">
    <citation type="submission" date="2016-10" db="EMBL/GenBank/DDBJ databases">
        <authorList>
            <person name="Varghese N."/>
            <person name="Submissions S."/>
        </authorList>
    </citation>
    <scope>NUCLEOTIDE SEQUENCE [LARGE SCALE GENOMIC DNA]</scope>
    <source>
        <strain evidence="10">CGMCC 1.7715</strain>
    </source>
</reference>
<evidence type="ECO:0000313" key="9">
    <source>
        <dbReference type="EMBL" id="SFP07206.1"/>
    </source>
</evidence>
<feature type="signal peptide" evidence="7">
    <location>
        <begin position="1"/>
        <end position="22"/>
    </location>
</feature>
<evidence type="ECO:0000256" key="5">
    <source>
        <dbReference type="ARBA" id="ARBA00022833"/>
    </source>
</evidence>
<dbReference type="InterPro" id="IPR001915">
    <property type="entry name" value="Peptidase_M48"/>
</dbReference>
<dbReference type="AlphaFoldDB" id="A0A1I5ME47"/>
<dbReference type="GO" id="GO:0004222">
    <property type="term" value="F:metalloendopeptidase activity"/>
    <property type="evidence" value="ECO:0007669"/>
    <property type="project" value="InterPro"/>
</dbReference>
<evidence type="ECO:0000256" key="6">
    <source>
        <dbReference type="ARBA" id="ARBA00023049"/>
    </source>
</evidence>
<dbReference type="RefSeq" id="WP_090478907.1">
    <property type="nucleotide sequence ID" value="NZ_FOWZ01000002.1"/>
</dbReference>
<dbReference type="CDD" id="cd07324">
    <property type="entry name" value="M48C_Oma1-like"/>
    <property type="match status" value="1"/>
</dbReference>
<dbReference type="PANTHER" id="PTHR22726">
    <property type="entry name" value="METALLOENDOPEPTIDASE OMA1"/>
    <property type="match status" value="1"/>
</dbReference>
<accession>A0A1I5ME47</accession>
<evidence type="ECO:0000256" key="7">
    <source>
        <dbReference type="SAM" id="SignalP"/>
    </source>
</evidence>
<keyword evidence="4" id="KW-0378">Hydrolase</keyword>
<dbReference type="Proteomes" id="UP000199331">
    <property type="component" value="Unassembled WGS sequence"/>
</dbReference>
<dbReference type="Gene3D" id="3.30.2010.10">
    <property type="entry name" value="Metalloproteases ('zincins'), catalytic domain"/>
    <property type="match status" value="1"/>
</dbReference>
<evidence type="ECO:0000313" key="10">
    <source>
        <dbReference type="Proteomes" id="UP000199331"/>
    </source>
</evidence>
<dbReference type="PROSITE" id="PS51257">
    <property type="entry name" value="PROKAR_LIPOPROTEIN"/>
    <property type="match status" value="1"/>
</dbReference>
<evidence type="ECO:0000256" key="1">
    <source>
        <dbReference type="ARBA" id="ARBA00001947"/>
    </source>
</evidence>
<name>A0A1I5ME47_9SPHN</name>
<evidence type="ECO:0000259" key="8">
    <source>
        <dbReference type="PROSITE" id="PS51782"/>
    </source>
</evidence>
<dbReference type="Pfam" id="PF01435">
    <property type="entry name" value="Peptidase_M48"/>
    <property type="match status" value="1"/>
</dbReference>
<dbReference type="GO" id="GO:0016020">
    <property type="term" value="C:membrane"/>
    <property type="evidence" value="ECO:0007669"/>
    <property type="project" value="TreeGrafter"/>
</dbReference>
<feature type="domain" description="LysM" evidence="8">
    <location>
        <begin position="436"/>
        <end position="483"/>
    </location>
</feature>
<dbReference type="EMBL" id="FOWZ01000002">
    <property type="protein sequence ID" value="SFP07206.1"/>
    <property type="molecule type" value="Genomic_DNA"/>
</dbReference>
<dbReference type="GO" id="GO:0051603">
    <property type="term" value="P:proteolysis involved in protein catabolic process"/>
    <property type="evidence" value="ECO:0007669"/>
    <property type="project" value="TreeGrafter"/>
</dbReference>
<dbReference type="GO" id="GO:0046872">
    <property type="term" value="F:metal ion binding"/>
    <property type="evidence" value="ECO:0007669"/>
    <property type="project" value="UniProtKB-KW"/>
</dbReference>
<evidence type="ECO:0000256" key="4">
    <source>
        <dbReference type="ARBA" id="ARBA00022801"/>
    </source>
</evidence>
<dbReference type="STRING" id="604088.SAMN04488060_1269"/>
<keyword evidence="10" id="KW-1185">Reference proteome</keyword>
<dbReference type="InterPro" id="IPR018392">
    <property type="entry name" value="LysM"/>
</dbReference>
<keyword evidence="7" id="KW-0732">Signal</keyword>
<dbReference type="OrthoDB" id="9810445at2"/>
<organism evidence="9 10">
    <name type="scientific">Qipengyuania nanhaisediminis</name>
    <dbReference type="NCBI Taxonomy" id="604088"/>
    <lineage>
        <taxon>Bacteria</taxon>
        <taxon>Pseudomonadati</taxon>
        <taxon>Pseudomonadota</taxon>
        <taxon>Alphaproteobacteria</taxon>
        <taxon>Sphingomonadales</taxon>
        <taxon>Erythrobacteraceae</taxon>
        <taxon>Qipengyuania</taxon>
    </lineage>
</organism>
<dbReference type="PROSITE" id="PS51782">
    <property type="entry name" value="LYSM"/>
    <property type="match status" value="1"/>
</dbReference>
<dbReference type="CDD" id="cd00118">
    <property type="entry name" value="LysM"/>
    <property type="match status" value="1"/>
</dbReference>
<proteinExistence type="predicted"/>
<comment type="cofactor">
    <cofactor evidence="1">
        <name>Zn(2+)</name>
        <dbReference type="ChEBI" id="CHEBI:29105"/>
    </cofactor>
</comment>